<comment type="caution">
    <text evidence="10">The sequence shown here is derived from an EMBL/GenBank/DDBJ whole genome shotgun (WGS) entry which is preliminary data.</text>
</comment>
<comment type="subcellular location">
    <subcellularLocation>
        <location evidence="1 8">Cytoplasm</location>
    </subcellularLocation>
</comment>
<evidence type="ECO:0000256" key="8">
    <source>
        <dbReference type="HAMAP-Rule" id="MF_00056"/>
    </source>
</evidence>
<dbReference type="Proteomes" id="UP001216907">
    <property type="component" value="Unassembled WGS sequence"/>
</dbReference>
<dbReference type="Pfam" id="PF00793">
    <property type="entry name" value="DAHP_synth_1"/>
    <property type="match status" value="1"/>
</dbReference>
<gene>
    <name evidence="8 10" type="primary">kdsA</name>
    <name evidence="10" type="ORF">PZE19_11820</name>
</gene>
<sequence length="291" mass="30893">MERHVLANQESNTVNVVPNPVTVGPVKIGRGEPLALIAGPCVMEPGDMTLRIASRLVEICGELGVPLIFKASFDKANRSSGSSYRGPGLAGGMEVFRKVKAETGLPVTTDVHETIQAGPIAETVDLLQIPAFLARQTDLLEAVAATRRPVNVKKGQFMAPWDMKNVVEKLQDFGAAGTLLTERGTTFGYGRLVNDMRAIPQMQATGAPVVFDATHSVQLPSAGEGGKTSSGQREMIPPLARAAVAAGCDALFLEVHPEPERALSDGPNSLRLDDLAGLLKTLLRIREAILG</sequence>
<organism evidence="10 11">
    <name type="scientific">Paludisphaera mucosa</name>
    <dbReference type="NCBI Taxonomy" id="3030827"/>
    <lineage>
        <taxon>Bacteria</taxon>
        <taxon>Pseudomonadati</taxon>
        <taxon>Planctomycetota</taxon>
        <taxon>Planctomycetia</taxon>
        <taxon>Isosphaerales</taxon>
        <taxon>Isosphaeraceae</taxon>
        <taxon>Paludisphaera</taxon>
    </lineage>
</organism>
<reference evidence="10 11" key="1">
    <citation type="submission" date="2023-03" db="EMBL/GenBank/DDBJ databases">
        <title>Paludisphaera mucosa sp. nov. a novel planctomycete from northern fen.</title>
        <authorList>
            <person name="Ivanova A."/>
        </authorList>
    </citation>
    <scope>NUCLEOTIDE SEQUENCE [LARGE SCALE GENOMIC DNA]</scope>
    <source>
        <strain evidence="10 11">Pla2</strain>
    </source>
</reference>
<proteinExistence type="inferred from homology"/>
<evidence type="ECO:0000256" key="7">
    <source>
        <dbReference type="ARBA" id="ARBA00049112"/>
    </source>
</evidence>
<dbReference type="GO" id="GO:0008676">
    <property type="term" value="F:3-deoxy-8-phosphooctulonate synthase activity"/>
    <property type="evidence" value="ECO:0007669"/>
    <property type="project" value="UniProtKB-EC"/>
</dbReference>
<dbReference type="EMBL" id="JARRAG010000002">
    <property type="protein sequence ID" value="MDG3004464.1"/>
    <property type="molecule type" value="Genomic_DNA"/>
</dbReference>
<keyword evidence="6 8" id="KW-0808">Transferase</keyword>
<dbReference type="HAMAP" id="MF_00056">
    <property type="entry name" value="KDO8P_synth"/>
    <property type="match status" value="1"/>
</dbReference>
<comment type="pathway">
    <text evidence="3 8">Carbohydrate biosynthesis; 3-deoxy-D-manno-octulosonate biosynthesis; 3-deoxy-D-manno-octulosonate from D-ribulose 5-phosphate: step 2/3.</text>
</comment>
<dbReference type="SUPFAM" id="SSF51569">
    <property type="entry name" value="Aldolase"/>
    <property type="match status" value="1"/>
</dbReference>
<evidence type="ECO:0000259" key="9">
    <source>
        <dbReference type="Pfam" id="PF00793"/>
    </source>
</evidence>
<evidence type="ECO:0000256" key="5">
    <source>
        <dbReference type="ARBA" id="ARBA00022490"/>
    </source>
</evidence>
<keyword evidence="8" id="KW-0448">Lipopolysaccharide biosynthesis</keyword>
<dbReference type="InterPro" id="IPR006218">
    <property type="entry name" value="DAHP1/KDSA"/>
</dbReference>
<evidence type="ECO:0000256" key="3">
    <source>
        <dbReference type="ARBA" id="ARBA00004845"/>
    </source>
</evidence>
<dbReference type="Gene3D" id="3.20.20.70">
    <property type="entry name" value="Aldolase class I"/>
    <property type="match status" value="1"/>
</dbReference>
<dbReference type="PANTHER" id="PTHR21057">
    <property type="entry name" value="PHOSPHO-2-DEHYDRO-3-DEOXYHEPTONATE ALDOLASE"/>
    <property type="match status" value="1"/>
</dbReference>
<dbReference type="NCBIfam" id="NF003543">
    <property type="entry name" value="PRK05198.1"/>
    <property type="match status" value="1"/>
</dbReference>
<comment type="pathway">
    <text evidence="2">Bacterial outer membrane biogenesis; lipopolysaccharide biosynthesis.</text>
</comment>
<evidence type="ECO:0000256" key="6">
    <source>
        <dbReference type="ARBA" id="ARBA00022679"/>
    </source>
</evidence>
<comment type="similarity">
    <text evidence="4 8">Belongs to the KdsA family.</text>
</comment>
<feature type="domain" description="DAHP synthetase I/KDSA" evidence="9">
    <location>
        <begin position="25"/>
        <end position="286"/>
    </location>
</feature>
<evidence type="ECO:0000256" key="1">
    <source>
        <dbReference type="ARBA" id="ARBA00004496"/>
    </source>
</evidence>
<protein>
    <recommendedName>
        <fullName evidence="8">2-dehydro-3-deoxyphosphooctonate aldolase</fullName>
        <ecNumber evidence="8">2.5.1.55</ecNumber>
    </recommendedName>
    <alternativeName>
        <fullName evidence="8">3-deoxy-D-manno-octulosonic acid 8-phosphate synthase</fullName>
    </alternativeName>
    <alternativeName>
        <fullName evidence="8">KDO-8-phosphate synthase</fullName>
        <shortName evidence="8">KDO 8-P synthase</shortName>
        <shortName evidence="8">KDOPS</shortName>
    </alternativeName>
    <alternativeName>
        <fullName evidence="8">Phospho-2-dehydro-3-deoxyoctonate aldolase</fullName>
    </alternativeName>
</protein>
<evidence type="ECO:0000313" key="11">
    <source>
        <dbReference type="Proteomes" id="UP001216907"/>
    </source>
</evidence>
<keyword evidence="11" id="KW-1185">Reference proteome</keyword>
<name>A0ABT6FA55_9BACT</name>
<dbReference type="EC" id="2.5.1.55" evidence="8"/>
<evidence type="ECO:0000256" key="4">
    <source>
        <dbReference type="ARBA" id="ARBA00010499"/>
    </source>
</evidence>
<keyword evidence="5 8" id="KW-0963">Cytoplasm</keyword>
<dbReference type="InterPro" id="IPR013785">
    <property type="entry name" value="Aldolase_TIM"/>
</dbReference>
<evidence type="ECO:0000256" key="2">
    <source>
        <dbReference type="ARBA" id="ARBA00004756"/>
    </source>
</evidence>
<dbReference type="InterPro" id="IPR006269">
    <property type="entry name" value="KDO8P_synthase"/>
</dbReference>
<dbReference type="NCBIfam" id="TIGR01362">
    <property type="entry name" value="KDO8P_synth"/>
    <property type="match status" value="1"/>
</dbReference>
<comment type="catalytic activity">
    <reaction evidence="7 8">
        <text>D-arabinose 5-phosphate + phosphoenolpyruvate + H2O = 3-deoxy-alpha-D-manno-2-octulosonate-8-phosphate + phosphate</text>
        <dbReference type="Rhea" id="RHEA:14053"/>
        <dbReference type="ChEBI" id="CHEBI:15377"/>
        <dbReference type="ChEBI" id="CHEBI:43474"/>
        <dbReference type="ChEBI" id="CHEBI:57693"/>
        <dbReference type="ChEBI" id="CHEBI:58702"/>
        <dbReference type="ChEBI" id="CHEBI:85985"/>
        <dbReference type="EC" id="2.5.1.55"/>
    </reaction>
</comment>
<accession>A0ABT6FA55</accession>
<dbReference type="RefSeq" id="WP_277860821.1">
    <property type="nucleotide sequence ID" value="NZ_JARRAG010000002.1"/>
</dbReference>
<evidence type="ECO:0000313" key="10">
    <source>
        <dbReference type="EMBL" id="MDG3004464.1"/>
    </source>
</evidence>